<keyword evidence="4" id="KW-1185">Reference proteome</keyword>
<dbReference type="Gene3D" id="1.10.238.10">
    <property type="entry name" value="EF-hand"/>
    <property type="match status" value="1"/>
</dbReference>
<dbReference type="EMBL" id="JAWQEG010003473">
    <property type="protein sequence ID" value="KAK3866057.1"/>
    <property type="molecule type" value="Genomic_DNA"/>
</dbReference>
<dbReference type="InterPro" id="IPR011992">
    <property type="entry name" value="EF-hand-dom_pair"/>
</dbReference>
<dbReference type="Proteomes" id="UP001286313">
    <property type="component" value="Unassembled WGS sequence"/>
</dbReference>
<dbReference type="GO" id="GO:0005509">
    <property type="term" value="F:calcium ion binding"/>
    <property type="evidence" value="ECO:0007669"/>
    <property type="project" value="InterPro"/>
</dbReference>
<evidence type="ECO:0000313" key="4">
    <source>
        <dbReference type="Proteomes" id="UP001286313"/>
    </source>
</evidence>
<dbReference type="AlphaFoldDB" id="A0AAE1F347"/>
<evidence type="ECO:0000256" key="1">
    <source>
        <dbReference type="ARBA" id="ARBA00022837"/>
    </source>
</evidence>
<dbReference type="InterPro" id="IPR018247">
    <property type="entry name" value="EF_Hand_1_Ca_BS"/>
</dbReference>
<dbReference type="PROSITE" id="PS00018">
    <property type="entry name" value="EF_HAND_1"/>
    <property type="match status" value="1"/>
</dbReference>
<organism evidence="3 4">
    <name type="scientific">Petrolisthes cinctipes</name>
    <name type="common">Flat porcelain crab</name>
    <dbReference type="NCBI Taxonomy" id="88211"/>
    <lineage>
        <taxon>Eukaryota</taxon>
        <taxon>Metazoa</taxon>
        <taxon>Ecdysozoa</taxon>
        <taxon>Arthropoda</taxon>
        <taxon>Crustacea</taxon>
        <taxon>Multicrustacea</taxon>
        <taxon>Malacostraca</taxon>
        <taxon>Eumalacostraca</taxon>
        <taxon>Eucarida</taxon>
        <taxon>Decapoda</taxon>
        <taxon>Pleocyemata</taxon>
        <taxon>Anomura</taxon>
        <taxon>Galatheoidea</taxon>
        <taxon>Porcellanidae</taxon>
        <taxon>Petrolisthes</taxon>
    </lineage>
</organism>
<proteinExistence type="predicted"/>
<dbReference type="SUPFAM" id="SSF47473">
    <property type="entry name" value="EF-hand"/>
    <property type="match status" value="1"/>
</dbReference>
<dbReference type="Pfam" id="PF13499">
    <property type="entry name" value="EF-hand_7"/>
    <property type="match status" value="1"/>
</dbReference>
<keyword evidence="1" id="KW-0106">Calcium</keyword>
<feature type="domain" description="EF-hand" evidence="2">
    <location>
        <begin position="53"/>
        <end position="88"/>
    </location>
</feature>
<dbReference type="SMART" id="SM00054">
    <property type="entry name" value="EFh"/>
    <property type="match status" value="2"/>
</dbReference>
<name>A0AAE1F347_PETCI</name>
<accession>A0AAE1F347</accession>
<dbReference type="PROSITE" id="PS50222">
    <property type="entry name" value="EF_HAND_2"/>
    <property type="match status" value="1"/>
</dbReference>
<reference evidence="3" key="1">
    <citation type="submission" date="2023-10" db="EMBL/GenBank/DDBJ databases">
        <title>Genome assemblies of two species of porcelain crab, Petrolisthes cinctipes and Petrolisthes manimaculis (Anomura: Porcellanidae).</title>
        <authorList>
            <person name="Angst P."/>
        </authorList>
    </citation>
    <scope>NUCLEOTIDE SEQUENCE</scope>
    <source>
        <strain evidence="3">PB745_01</strain>
        <tissue evidence="3">Gill</tissue>
    </source>
</reference>
<dbReference type="CDD" id="cd00051">
    <property type="entry name" value="EFh"/>
    <property type="match status" value="1"/>
</dbReference>
<evidence type="ECO:0000313" key="3">
    <source>
        <dbReference type="EMBL" id="KAK3866057.1"/>
    </source>
</evidence>
<comment type="caution">
    <text evidence="3">The sequence shown here is derived from an EMBL/GenBank/DDBJ whole genome shotgun (WGS) entry which is preliminary data.</text>
</comment>
<evidence type="ECO:0000259" key="2">
    <source>
        <dbReference type="PROSITE" id="PS50222"/>
    </source>
</evidence>
<gene>
    <name evidence="3" type="ORF">Pcinc_028384</name>
</gene>
<dbReference type="InterPro" id="IPR002048">
    <property type="entry name" value="EF_hand_dom"/>
</dbReference>
<sequence length="158" mass="17696">MDNNIQVSTTRRSSIGGVSATSQLQALFNTCDKQGKGYIVQEELRELCAGLAIAAEDSDVIFTDLDQDEDGKISYDEFSRGFTEFLNPECDVQATRRFSVCKDTRETTAMLTEDGGDEGGVVVEEEAERRRRESVYQAWNNLTQNLTELSKAPLRPER</sequence>
<protein>
    <recommendedName>
        <fullName evidence="2">EF-hand domain-containing protein</fullName>
    </recommendedName>
</protein>